<sequence length="285" mass="32179">MTNVDTSILDHATGRAAELVKAHSAEQPLKLYAGWFCPFVQRSWIVLEEKRIPYQYIEINPYHKSPDFLALNPRGLVPTLAVPHATSSTGDEGQTKPLYESTIIDEYLDEAYADQSTHGPPLLPRDPYQRARCRIWIEHCGKIVAGFYKVLQHTPGKSNYSAEEAREAFCGAVKMLVEHMADDDGGPWFLGPEFSLVDVTLAPFARRLWLLDHYKPNWGGIPDGGDEEKRIAQRWRVWVDACLARESVVATSSDDAAYIDVYRRYAEDKTNSKVAQATRNGDRLP</sequence>
<dbReference type="CDD" id="cd00570">
    <property type="entry name" value="GST_N_family"/>
    <property type="match status" value="1"/>
</dbReference>
<dbReference type="GO" id="GO:0004364">
    <property type="term" value="F:glutathione transferase activity"/>
    <property type="evidence" value="ECO:0007669"/>
    <property type="project" value="InterPro"/>
</dbReference>
<feature type="domain" description="GST N-terminal" evidence="2">
    <location>
        <begin position="27"/>
        <end position="116"/>
    </location>
</feature>
<dbReference type="InterPro" id="IPR005442">
    <property type="entry name" value="GST_omega"/>
</dbReference>
<dbReference type="SFLD" id="SFLDS00019">
    <property type="entry name" value="Glutathione_Transferase_(cytos"/>
    <property type="match status" value="1"/>
</dbReference>
<dbReference type="GO" id="GO:0005737">
    <property type="term" value="C:cytoplasm"/>
    <property type="evidence" value="ECO:0007669"/>
    <property type="project" value="InterPro"/>
</dbReference>
<reference evidence="4" key="3">
    <citation type="submission" date="2025-08" db="UniProtKB">
        <authorList>
            <consortium name="RefSeq"/>
        </authorList>
    </citation>
    <scope>IDENTIFICATION</scope>
    <source>
        <strain evidence="4">NI907</strain>
    </source>
</reference>
<protein>
    <recommendedName>
        <fullName evidence="2">GST N-terminal domain-containing protein</fullName>
    </recommendedName>
</protein>
<dbReference type="SUPFAM" id="SSF52833">
    <property type="entry name" value="Thioredoxin-like"/>
    <property type="match status" value="1"/>
</dbReference>
<dbReference type="InterPro" id="IPR036282">
    <property type="entry name" value="Glutathione-S-Trfase_C_sf"/>
</dbReference>
<comment type="similarity">
    <text evidence="1">Belongs to the GST superfamily.</text>
</comment>
<dbReference type="Gene3D" id="3.40.30.10">
    <property type="entry name" value="Glutaredoxin"/>
    <property type="match status" value="1"/>
</dbReference>
<dbReference type="GO" id="GO:0098754">
    <property type="term" value="P:detoxification"/>
    <property type="evidence" value="ECO:0007669"/>
    <property type="project" value="UniProtKB-ARBA"/>
</dbReference>
<evidence type="ECO:0000313" key="3">
    <source>
        <dbReference type="Proteomes" id="UP000515153"/>
    </source>
</evidence>
<dbReference type="Gene3D" id="1.20.1050.10">
    <property type="match status" value="1"/>
</dbReference>
<dbReference type="Pfam" id="PF13409">
    <property type="entry name" value="GST_N_2"/>
    <property type="match status" value="1"/>
</dbReference>
<dbReference type="PANTHER" id="PTHR43968:SF13">
    <property type="entry name" value="GLUTATHIONE TRANSFERASE OMEGA-1"/>
    <property type="match status" value="1"/>
</dbReference>
<dbReference type="RefSeq" id="XP_030983246.1">
    <property type="nucleotide sequence ID" value="XM_031126524.1"/>
</dbReference>
<dbReference type="InterPro" id="IPR036249">
    <property type="entry name" value="Thioredoxin-like_sf"/>
</dbReference>
<dbReference type="InterPro" id="IPR050983">
    <property type="entry name" value="GST_Omega/HSP26"/>
</dbReference>
<dbReference type="InterPro" id="IPR004045">
    <property type="entry name" value="Glutathione_S-Trfase_N"/>
</dbReference>
<keyword evidence="3" id="KW-1185">Reference proteome</keyword>
<reference evidence="4" key="2">
    <citation type="submission" date="2019-10" db="EMBL/GenBank/DDBJ databases">
        <authorList>
            <consortium name="NCBI Genome Project"/>
        </authorList>
    </citation>
    <scope>NUCLEOTIDE SEQUENCE</scope>
    <source>
        <strain evidence="4">NI907</strain>
    </source>
</reference>
<dbReference type="Proteomes" id="UP000515153">
    <property type="component" value="Chromosome I"/>
</dbReference>
<name>A0A6P8B7Q5_PYRGI</name>
<dbReference type="SFLD" id="SFLDG00358">
    <property type="entry name" value="Main_(cytGST)"/>
    <property type="match status" value="1"/>
</dbReference>
<dbReference type="PRINTS" id="PR01625">
    <property type="entry name" value="GSTRNSFRASEO"/>
</dbReference>
<organism evidence="3 4">
    <name type="scientific">Pyricularia grisea</name>
    <name type="common">Crabgrass-specific blast fungus</name>
    <name type="synonym">Magnaporthe grisea</name>
    <dbReference type="NCBI Taxonomy" id="148305"/>
    <lineage>
        <taxon>Eukaryota</taxon>
        <taxon>Fungi</taxon>
        <taxon>Dikarya</taxon>
        <taxon>Ascomycota</taxon>
        <taxon>Pezizomycotina</taxon>
        <taxon>Sordariomycetes</taxon>
        <taxon>Sordariomycetidae</taxon>
        <taxon>Magnaporthales</taxon>
        <taxon>Pyriculariaceae</taxon>
        <taxon>Pyricularia</taxon>
    </lineage>
</organism>
<dbReference type="GeneID" id="41961433"/>
<reference evidence="3 4" key="1">
    <citation type="journal article" date="2019" name="Mol. Biol. Evol.">
        <title>Blast fungal genomes show frequent chromosomal changes, gene gains and losses, and effector gene turnover.</title>
        <authorList>
            <person name="Gomez Luciano L.B."/>
            <person name="Jason Tsai I."/>
            <person name="Chuma I."/>
            <person name="Tosa Y."/>
            <person name="Chen Y.H."/>
            <person name="Li J.Y."/>
            <person name="Li M.Y."/>
            <person name="Jade Lu M.Y."/>
            <person name="Nakayashiki H."/>
            <person name="Li W.H."/>
        </authorList>
    </citation>
    <scope>NUCLEOTIDE SEQUENCE [LARGE SCALE GENOMIC DNA]</scope>
    <source>
        <strain evidence="3 4">NI907</strain>
    </source>
</reference>
<dbReference type="AlphaFoldDB" id="A0A6P8B7Q5"/>
<evidence type="ECO:0000256" key="1">
    <source>
        <dbReference type="ARBA" id="ARBA00007409"/>
    </source>
</evidence>
<dbReference type="CDD" id="cd00299">
    <property type="entry name" value="GST_C_family"/>
    <property type="match status" value="1"/>
</dbReference>
<evidence type="ECO:0000313" key="4">
    <source>
        <dbReference type="RefSeq" id="XP_030983246.1"/>
    </source>
</evidence>
<accession>A0A6P8B7Q5</accession>
<proteinExistence type="inferred from homology"/>
<dbReference type="Pfam" id="PF13410">
    <property type="entry name" value="GST_C_2"/>
    <property type="match status" value="1"/>
</dbReference>
<dbReference type="PROSITE" id="PS50404">
    <property type="entry name" value="GST_NTER"/>
    <property type="match status" value="1"/>
</dbReference>
<dbReference type="SUPFAM" id="SSF47616">
    <property type="entry name" value="GST C-terminal domain-like"/>
    <property type="match status" value="1"/>
</dbReference>
<gene>
    <name evidence="4" type="ORF">PgNI_06500</name>
</gene>
<dbReference type="PANTHER" id="PTHR43968">
    <property type="match status" value="1"/>
</dbReference>
<evidence type="ECO:0000259" key="2">
    <source>
        <dbReference type="PROSITE" id="PS50404"/>
    </source>
</evidence>
<dbReference type="InterPro" id="IPR040079">
    <property type="entry name" value="Glutathione_S-Trfase"/>
</dbReference>
<dbReference type="KEGG" id="pgri:PgNI_06500"/>